<comment type="caution">
    <text evidence="1">The sequence shown here is derived from an EMBL/GenBank/DDBJ whole genome shotgun (WGS) entry which is preliminary data.</text>
</comment>
<dbReference type="RefSeq" id="WP_279997585.1">
    <property type="nucleotide sequence ID" value="NZ_JAOCDZ010000037.1"/>
</dbReference>
<dbReference type="AlphaFoldDB" id="A0AA42LV26"/>
<dbReference type="EMBL" id="JAOCDZ010000037">
    <property type="protein sequence ID" value="MDH0740172.1"/>
    <property type="molecule type" value="Genomic_DNA"/>
</dbReference>
<protein>
    <submittedName>
        <fullName evidence="1">Uncharacterized protein</fullName>
    </submittedName>
</protein>
<reference evidence="1" key="1">
    <citation type="submission" date="2022-09" db="EMBL/GenBank/DDBJ databases">
        <title>Intensive care unit water sources are persistently colonized with multi-drug resistant bacteria and are the site of extensive horizontal gene transfer of antibiotic resistance genes.</title>
        <authorList>
            <person name="Diorio-Toth L."/>
        </authorList>
    </citation>
    <scope>NUCLEOTIDE SEQUENCE</scope>
    <source>
        <strain evidence="1">GD03843</strain>
    </source>
</reference>
<proteinExistence type="predicted"/>
<name>A0AA42LV26_9BURK</name>
<accession>A0AA42LV26</accession>
<dbReference type="Proteomes" id="UP001161094">
    <property type="component" value="Unassembled WGS sequence"/>
</dbReference>
<evidence type="ECO:0000313" key="2">
    <source>
        <dbReference type="Proteomes" id="UP001161094"/>
    </source>
</evidence>
<evidence type="ECO:0000313" key="1">
    <source>
        <dbReference type="EMBL" id="MDH0740172.1"/>
    </source>
</evidence>
<organism evidence="1 2">
    <name type="scientific">Achromobacter spanius</name>
    <dbReference type="NCBI Taxonomy" id="217203"/>
    <lineage>
        <taxon>Bacteria</taxon>
        <taxon>Pseudomonadati</taxon>
        <taxon>Pseudomonadota</taxon>
        <taxon>Betaproteobacteria</taxon>
        <taxon>Burkholderiales</taxon>
        <taxon>Alcaligenaceae</taxon>
        <taxon>Achromobacter</taxon>
    </lineage>
</organism>
<sequence length="55" mass="6296">MTNFVWRLRAALAYRNQAALGFRQAWGCAGALLENRDFFDGPVDAVREDLTYWGD</sequence>
<gene>
    <name evidence="1" type="ORF">N5D93_30545</name>
</gene>